<keyword evidence="5 9" id="KW-0479">Metal-binding</keyword>
<name>A0A163HXB4_DIDRA</name>
<dbReference type="STRING" id="5454.A0A163HXB4"/>
<dbReference type="GO" id="GO:0046872">
    <property type="term" value="F:metal ion binding"/>
    <property type="evidence" value="ECO:0007669"/>
    <property type="project" value="UniProtKB-KW"/>
</dbReference>
<proteinExistence type="inferred from homology"/>
<organism evidence="12 13">
    <name type="scientific">Didymella rabiei</name>
    <name type="common">Chickpea ascochyta blight fungus</name>
    <name type="synonym">Mycosphaerella rabiei</name>
    <dbReference type="NCBI Taxonomy" id="5454"/>
    <lineage>
        <taxon>Eukaryota</taxon>
        <taxon>Fungi</taxon>
        <taxon>Dikarya</taxon>
        <taxon>Ascomycota</taxon>
        <taxon>Pezizomycotina</taxon>
        <taxon>Dothideomycetes</taxon>
        <taxon>Pleosporomycetidae</taxon>
        <taxon>Pleosporales</taxon>
        <taxon>Pleosporineae</taxon>
        <taxon>Didymellaceae</taxon>
        <taxon>Ascochyta</taxon>
    </lineage>
</organism>
<dbReference type="CDD" id="cd03876">
    <property type="entry name" value="M28_SGAP_like"/>
    <property type="match status" value="1"/>
</dbReference>
<dbReference type="InterPro" id="IPR003137">
    <property type="entry name" value="PA_domain"/>
</dbReference>
<keyword evidence="7 9" id="KW-0378">Hydrolase</keyword>
<dbReference type="SMR" id="A0A163HXB4"/>
<comment type="similarity">
    <text evidence="2">Belongs to the peptidase M28 family. M28A subfamily.</text>
</comment>
<dbReference type="InterPro" id="IPR046450">
    <property type="entry name" value="PA_dom_sf"/>
</dbReference>
<dbReference type="Pfam" id="PF04389">
    <property type="entry name" value="Peptidase_M28"/>
    <property type="match status" value="1"/>
</dbReference>
<dbReference type="GO" id="GO:0004177">
    <property type="term" value="F:aminopeptidase activity"/>
    <property type="evidence" value="ECO:0007669"/>
    <property type="project" value="UniProtKB-KW"/>
</dbReference>
<keyword evidence="8 9" id="KW-0862">Zinc</keyword>
<evidence type="ECO:0000313" key="12">
    <source>
        <dbReference type="EMBL" id="KZM25517.1"/>
    </source>
</evidence>
<reference evidence="12 13" key="1">
    <citation type="journal article" date="2016" name="Sci. Rep.">
        <title>Draft genome sequencing and secretome analysis of fungal phytopathogen Ascochyta rabiei provides insight into the necrotrophic effector repertoire.</title>
        <authorList>
            <person name="Verma S."/>
            <person name="Gazara R.K."/>
            <person name="Nizam S."/>
            <person name="Parween S."/>
            <person name="Chattopadhyay D."/>
            <person name="Verma P.K."/>
        </authorList>
    </citation>
    <scope>NUCLEOTIDE SEQUENCE [LARGE SCALE GENOMIC DNA]</scope>
    <source>
        <strain evidence="12 13">ArDII</strain>
    </source>
</reference>
<dbReference type="Pfam" id="PF02225">
    <property type="entry name" value="PA"/>
    <property type="match status" value="1"/>
</dbReference>
<evidence type="ECO:0000256" key="6">
    <source>
        <dbReference type="ARBA" id="ARBA00022729"/>
    </source>
</evidence>
<dbReference type="Gene3D" id="3.50.30.30">
    <property type="match status" value="1"/>
</dbReference>
<comment type="caution">
    <text evidence="12">The sequence shown here is derived from an EMBL/GenBank/DDBJ whole genome shotgun (WGS) entry which is preliminary data.</text>
</comment>
<dbReference type="InterPro" id="IPR007484">
    <property type="entry name" value="Peptidase_M28"/>
</dbReference>
<dbReference type="InterPro" id="IPR027589">
    <property type="entry name" value="Choice_anch_B"/>
</dbReference>
<keyword evidence="6 9" id="KW-0732">Signal</keyword>
<protein>
    <recommendedName>
        <fullName evidence="9">Peptide hydrolase</fullName>
        <ecNumber evidence="9">3.4.-.-</ecNumber>
    </recommendedName>
</protein>
<feature type="domain" description="PA" evidence="10">
    <location>
        <begin position="737"/>
        <end position="822"/>
    </location>
</feature>
<evidence type="ECO:0000256" key="8">
    <source>
        <dbReference type="ARBA" id="ARBA00022833"/>
    </source>
</evidence>
<feature type="signal peptide" evidence="9">
    <location>
        <begin position="1"/>
        <end position="16"/>
    </location>
</feature>
<dbReference type="EMBL" id="JYNV01000125">
    <property type="protein sequence ID" value="KZM25517.1"/>
    <property type="molecule type" value="Genomic_DNA"/>
</dbReference>
<accession>A0A163HXB4</accession>
<evidence type="ECO:0000256" key="9">
    <source>
        <dbReference type="RuleBase" id="RU361240"/>
    </source>
</evidence>
<dbReference type="Proteomes" id="UP000076837">
    <property type="component" value="Unassembled WGS sequence"/>
</dbReference>
<dbReference type="NCBIfam" id="TIGR04312">
    <property type="entry name" value="choice_anch_B"/>
    <property type="match status" value="1"/>
</dbReference>
<evidence type="ECO:0000259" key="11">
    <source>
        <dbReference type="Pfam" id="PF04389"/>
    </source>
</evidence>
<evidence type="ECO:0000256" key="4">
    <source>
        <dbReference type="ARBA" id="ARBA00022670"/>
    </source>
</evidence>
<evidence type="ECO:0000256" key="1">
    <source>
        <dbReference type="ARBA" id="ARBA00001947"/>
    </source>
</evidence>
<gene>
    <name evidence="12" type="ORF">ST47_g3344</name>
</gene>
<feature type="domain" description="Peptidase M28" evidence="11">
    <location>
        <begin position="848"/>
        <end position="1065"/>
    </location>
</feature>
<dbReference type="PANTHER" id="PTHR38787:SF3">
    <property type="entry name" value="REGULATORY P DOMAIN-CONTAINING PROTEIN"/>
    <property type="match status" value="1"/>
</dbReference>
<dbReference type="PANTHER" id="PTHR38787">
    <property type="entry name" value="REGULATORY P DOMAIN-CONTAINING PROTEIN"/>
    <property type="match status" value="1"/>
</dbReference>
<dbReference type="Gene3D" id="3.40.630.10">
    <property type="entry name" value="Zn peptidases"/>
    <property type="match status" value="1"/>
</dbReference>
<dbReference type="FunFam" id="3.40.630.10:FF:000054">
    <property type="entry name" value="Peptide hydrolase"/>
    <property type="match status" value="1"/>
</dbReference>
<keyword evidence="13" id="KW-1185">Reference proteome</keyword>
<keyword evidence="3" id="KW-0031">Aminopeptidase</keyword>
<comment type="cofactor">
    <cofactor evidence="1">
        <name>Zn(2+)</name>
        <dbReference type="ChEBI" id="CHEBI:29105"/>
    </cofactor>
</comment>
<evidence type="ECO:0000313" key="13">
    <source>
        <dbReference type="Proteomes" id="UP000076837"/>
    </source>
</evidence>
<dbReference type="SUPFAM" id="SSF52025">
    <property type="entry name" value="PA domain"/>
    <property type="match status" value="1"/>
</dbReference>
<evidence type="ECO:0000256" key="7">
    <source>
        <dbReference type="ARBA" id="ARBA00022801"/>
    </source>
</evidence>
<sequence length="1119" mass="120413">MFLRSALLSLAALAAAKEMPKDEFRAAELFDSGIRHENNKALKLETWAAQEAAGVYASAQYAELASIANCANGTAKTSTDTFKCKNIDLYHFLSHSALGSTYGFGSSSWGWTSSTGREFVAIGQSDGTAFAEITKEGKLSYLGRLPQYSTRSQWREIRGQNDYMIIGSEAVDHGIQIFDMKKLLTLSPSSPKTFSNTADLAGHYKGLPTGRTHNVVTNPETNFIYSVGAMPRTDKCKSGIIFIDISDVKNPTSPGCASADGYVHDAQCLIYHGPDKAYEGKEICYGFNEDTLTIYDITNKKAPVVLSVTSYTGAAYTHQGVVLDPKNQKYLLLDDEYDEYDKVGPGAPGNPITYIWDISSLKAPKQTGYYKSGAKGIDHNQYVANGFAYQSNYGTGFRVLDVRSIPTDPTGKGVKEVGFFDVYPEDDNVTGGGNVDFVGTWSSYALFKSGYILVNTMERGAKTSPAVMVNPSLPGIPYNSTTVFFDDTAYHVPDVTDPGSDEYDAGLIPHEVVLAAWLTAKANEKGEGKIRAIPYKIDNKVVANGVALLTYEPYVPPSNYCLLLAARLLPERGIFERKDTREYNWASVDVDEPCKVLIVADPVVITLASASIVNMRFDLLIAGAGLLGSVSAAQKPTKFVTQKDLIKEVKLKNLIKGSEKLQRIADKYGGNRAFGGGGHNATTEWLYDSLKKYGDDYWDVYKQPFVELFTAATVKLTVAGAEVKADYLTYGPSANNVKGNLVKVSNVGCDAADYPTGVSGNVALISRGTCTFAIKAAAAKTAGAAGAIIYNNTPLQPLSGTLGGDGDYAPVVGVTQEIGNDLLAKVGNGTTEAVIFIEAIRENRTNYNVIAETKGGDKNNVLMIGGHTDSVFAGPGINDDGSGTIGVLVVAEALAKYKIKNAVRLGFWGAEEFGKLGSFHYLKTLNGSISGGAEEVAKIRAYLNFDMIASPNYVYGIYDGDGSAFNFSGPAGSDTIEKDFEKFYEANGEAHVPSLFTLRSDYAAFLENGIPSGGLFTGAEVLKTEEEARLFGGEAGVALDACYHQKCDDINNLNHDAYLLNTQSIANSVAKYALSWDGIPRPNATLRRRDAGAARFAARFDKGGHDHHGQPCGSGHDEL</sequence>
<dbReference type="GO" id="GO:0005576">
    <property type="term" value="C:extracellular region"/>
    <property type="evidence" value="ECO:0007669"/>
    <property type="project" value="TreeGrafter"/>
</dbReference>
<dbReference type="InterPro" id="IPR041756">
    <property type="entry name" value="M28_SGAP-like"/>
</dbReference>
<dbReference type="AlphaFoldDB" id="A0A163HXB4"/>
<evidence type="ECO:0000256" key="2">
    <source>
        <dbReference type="ARBA" id="ARBA00005957"/>
    </source>
</evidence>
<dbReference type="EC" id="3.4.-.-" evidence="9"/>
<feature type="chain" id="PRO_5007748008" description="Peptide hydrolase" evidence="9">
    <location>
        <begin position="17"/>
        <end position="1119"/>
    </location>
</feature>
<evidence type="ECO:0000259" key="10">
    <source>
        <dbReference type="Pfam" id="PF02225"/>
    </source>
</evidence>
<keyword evidence="4 9" id="KW-0645">Protease</keyword>
<evidence type="ECO:0000256" key="3">
    <source>
        <dbReference type="ARBA" id="ARBA00022438"/>
    </source>
</evidence>
<evidence type="ECO:0000256" key="5">
    <source>
        <dbReference type="ARBA" id="ARBA00022723"/>
    </source>
</evidence>
<dbReference type="GO" id="GO:0006508">
    <property type="term" value="P:proteolysis"/>
    <property type="evidence" value="ECO:0007669"/>
    <property type="project" value="UniProtKB-KW"/>
</dbReference>
<dbReference type="SUPFAM" id="SSF53187">
    <property type="entry name" value="Zn-dependent exopeptidases"/>
    <property type="match status" value="1"/>
</dbReference>